<dbReference type="Proteomes" id="UP000008229">
    <property type="component" value="Chromosome"/>
</dbReference>
<evidence type="ECO:0000313" key="8">
    <source>
        <dbReference type="Proteomes" id="UP000008229"/>
    </source>
</evidence>
<dbReference type="SMART" id="SM00382">
    <property type="entry name" value="AAA"/>
    <property type="match status" value="1"/>
</dbReference>
<sequence>MENTAIQVQDLHKSYDGQTVLRGLSLEVGAGEIFGIAGRNGAGKTTTVEILQGLRRRDGGHVAVLGLDPDRDRSRLRPLVGSQLQTSALPDGLRVGEALRLFARLASDVVDWRELADAWSLRPLLKKPFGALSGGQRQRLLLALALVNRPRVVFLDELTQGLDPSARRDTWRLVEQARDDGATVVLVTHDMDEAERLCDRVAVLHEGRLLTCGRPSELTTVAGTVSVRFSSPTAALLDGLERVPGVSEIGYDGAHAAVTADPRAVVHVAAELARRELSADDFAVVRPSLEDAVVTLLNGGSR</sequence>
<evidence type="ECO:0000256" key="5">
    <source>
        <dbReference type="ARBA" id="ARBA00023251"/>
    </source>
</evidence>
<dbReference type="InterPro" id="IPR003593">
    <property type="entry name" value="AAA+_ATPase"/>
</dbReference>
<dbReference type="OrthoDB" id="9804819at2"/>
<dbReference type="GO" id="GO:0046677">
    <property type="term" value="P:response to antibiotic"/>
    <property type="evidence" value="ECO:0007669"/>
    <property type="project" value="UniProtKB-KW"/>
</dbReference>
<dbReference type="SUPFAM" id="SSF52540">
    <property type="entry name" value="P-loop containing nucleoside triphosphate hydrolases"/>
    <property type="match status" value="1"/>
</dbReference>
<dbReference type="EMBL" id="CP001854">
    <property type="protein sequence ID" value="ADB50893.1"/>
    <property type="molecule type" value="Genomic_DNA"/>
</dbReference>
<organism evidence="7 8">
    <name type="scientific">Conexibacter woesei (strain DSM 14684 / CCUG 47730 / CIP 108061 / JCM 11494 / NBRC 100937 / ID131577)</name>
    <dbReference type="NCBI Taxonomy" id="469383"/>
    <lineage>
        <taxon>Bacteria</taxon>
        <taxon>Bacillati</taxon>
        <taxon>Actinomycetota</taxon>
        <taxon>Thermoleophilia</taxon>
        <taxon>Solirubrobacterales</taxon>
        <taxon>Conexibacteraceae</taxon>
        <taxon>Conexibacter</taxon>
    </lineage>
</organism>
<dbReference type="PROSITE" id="PS50893">
    <property type="entry name" value="ABC_TRANSPORTER_2"/>
    <property type="match status" value="1"/>
</dbReference>
<gene>
    <name evidence="7" type="ordered locus">Cwoe_2471</name>
</gene>
<dbReference type="eggNOG" id="COG1131">
    <property type="taxonomic scope" value="Bacteria"/>
</dbReference>
<evidence type="ECO:0000259" key="6">
    <source>
        <dbReference type="PROSITE" id="PS50893"/>
    </source>
</evidence>
<evidence type="ECO:0000256" key="1">
    <source>
        <dbReference type="ARBA" id="ARBA00004202"/>
    </source>
</evidence>
<reference evidence="8" key="2">
    <citation type="submission" date="2010-01" db="EMBL/GenBank/DDBJ databases">
        <title>The complete genome of Conexibacter woesei DSM 14684.</title>
        <authorList>
            <consortium name="US DOE Joint Genome Institute (JGI-PGF)"/>
            <person name="Lucas S."/>
            <person name="Copeland A."/>
            <person name="Lapidus A."/>
            <person name="Glavina del Rio T."/>
            <person name="Dalin E."/>
            <person name="Tice H."/>
            <person name="Bruce D."/>
            <person name="Goodwin L."/>
            <person name="Pitluck S."/>
            <person name="Kyrpides N."/>
            <person name="Mavromatis K."/>
            <person name="Ivanova N."/>
            <person name="Mikhailova N."/>
            <person name="Chertkov O."/>
            <person name="Brettin T."/>
            <person name="Detter J.C."/>
            <person name="Han C."/>
            <person name="Larimer F."/>
            <person name="Land M."/>
            <person name="Hauser L."/>
            <person name="Markowitz V."/>
            <person name="Cheng J.-F."/>
            <person name="Hugenholtz P."/>
            <person name="Woyke T."/>
            <person name="Wu D."/>
            <person name="Pukall R."/>
            <person name="Steenblock K."/>
            <person name="Schneider S."/>
            <person name="Klenk H.-P."/>
            <person name="Eisen J.A."/>
        </authorList>
    </citation>
    <scope>NUCLEOTIDE SEQUENCE [LARGE SCALE GENOMIC DNA]</scope>
    <source>
        <strain evidence="8">DSM 14684 / CIP 108061 / JCM 11494 / NBRC 100937 / ID131577</strain>
    </source>
</reference>
<feature type="domain" description="ABC transporter" evidence="6">
    <location>
        <begin position="6"/>
        <end position="231"/>
    </location>
</feature>
<evidence type="ECO:0000256" key="3">
    <source>
        <dbReference type="ARBA" id="ARBA00022741"/>
    </source>
</evidence>
<keyword evidence="3" id="KW-0547">Nucleotide-binding</keyword>
<keyword evidence="8" id="KW-1185">Reference proteome</keyword>
<keyword evidence="4" id="KW-0067">ATP-binding</keyword>
<dbReference type="AlphaFoldDB" id="D3F7N1"/>
<evidence type="ECO:0000256" key="2">
    <source>
        <dbReference type="ARBA" id="ARBA00022448"/>
    </source>
</evidence>
<proteinExistence type="predicted"/>
<comment type="subcellular location">
    <subcellularLocation>
        <location evidence="1">Cell membrane</location>
        <topology evidence="1">Peripheral membrane protein</topology>
    </subcellularLocation>
</comment>
<dbReference type="Gene3D" id="3.40.50.300">
    <property type="entry name" value="P-loop containing nucleotide triphosphate hydrolases"/>
    <property type="match status" value="1"/>
</dbReference>
<accession>D3F7N1</accession>
<dbReference type="RefSeq" id="WP_012933944.1">
    <property type="nucleotide sequence ID" value="NC_013739.1"/>
</dbReference>
<dbReference type="Pfam" id="PF00005">
    <property type="entry name" value="ABC_tran"/>
    <property type="match status" value="1"/>
</dbReference>
<reference evidence="7 8" key="1">
    <citation type="journal article" date="2010" name="Stand. Genomic Sci.">
        <title>Complete genome sequence of Conexibacter woesei type strain (ID131577).</title>
        <authorList>
            <person name="Pukall R."/>
            <person name="Lapidus A."/>
            <person name="Glavina Del Rio T."/>
            <person name="Copeland A."/>
            <person name="Tice H."/>
            <person name="Cheng J.-F."/>
            <person name="Lucas S."/>
            <person name="Chen F."/>
            <person name="Nolan M."/>
            <person name="Bruce D."/>
            <person name="Goodwin L."/>
            <person name="Pitluck S."/>
            <person name="Mavromatis K."/>
            <person name="Ivanova N."/>
            <person name="Ovchinnikova G."/>
            <person name="Pati A."/>
            <person name="Chen A."/>
            <person name="Palaniappan K."/>
            <person name="Land M."/>
            <person name="Hauser L."/>
            <person name="Chang Y.-J."/>
            <person name="Jeffries C.D."/>
            <person name="Chain P."/>
            <person name="Meincke L."/>
            <person name="Sims D."/>
            <person name="Brettin T."/>
            <person name="Detter J.C."/>
            <person name="Rohde M."/>
            <person name="Goeker M."/>
            <person name="Bristow J."/>
            <person name="Eisen J.A."/>
            <person name="Markowitz V."/>
            <person name="Kyrpides N.C."/>
            <person name="Klenk H.-P."/>
            <person name="Hugenholtz P."/>
        </authorList>
    </citation>
    <scope>NUCLEOTIDE SEQUENCE [LARGE SCALE GENOMIC DNA]</scope>
    <source>
        <strain evidence="8">DSM 14684 / CIP 108061 / JCM 11494 / NBRC 100937 / ID131577</strain>
    </source>
</reference>
<evidence type="ECO:0000313" key="7">
    <source>
        <dbReference type="EMBL" id="ADB50893.1"/>
    </source>
</evidence>
<keyword evidence="5" id="KW-0046">Antibiotic resistance</keyword>
<evidence type="ECO:0000256" key="4">
    <source>
        <dbReference type="ARBA" id="ARBA00022840"/>
    </source>
</evidence>
<dbReference type="GO" id="GO:0005886">
    <property type="term" value="C:plasma membrane"/>
    <property type="evidence" value="ECO:0007669"/>
    <property type="project" value="UniProtKB-SubCell"/>
</dbReference>
<dbReference type="PANTHER" id="PTHR42711:SF16">
    <property type="entry name" value="ABC TRANSPORTER ATP-BINDING PROTEIN"/>
    <property type="match status" value="1"/>
</dbReference>
<dbReference type="InterPro" id="IPR017871">
    <property type="entry name" value="ABC_transporter-like_CS"/>
</dbReference>
<dbReference type="GO" id="GO:0005524">
    <property type="term" value="F:ATP binding"/>
    <property type="evidence" value="ECO:0007669"/>
    <property type="project" value="UniProtKB-KW"/>
</dbReference>
<keyword evidence="2" id="KW-0813">Transport</keyword>
<dbReference type="InterPro" id="IPR027417">
    <property type="entry name" value="P-loop_NTPase"/>
</dbReference>
<dbReference type="InterPro" id="IPR050763">
    <property type="entry name" value="ABC_transporter_ATP-binding"/>
</dbReference>
<protein>
    <submittedName>
        <fullName evidence="7">ABC transporter related protein</fullName>
    </submittedName>
</protein>
<dbReference type="KEGG" id="cwo:Cwoe_2471"/>
<dbReference type="InterPro" id="IPR003439">
    <property type="entry name" value="ABC_transporter-like_ATP-bd"/>
</dbReference>
<dbReference type="GO" id="GO:0016887">
    <property type="term" value="F:ATP hydrolysis activity"/>
    <property type="evidence" value="ECO:0007669"/>
    <property type="project" value="InterPro"/>
</dbReference>
<dbReference type="PROSITE" id="PS00211">
    <property type="entry name" value="ABC_TRANSPORTER_1"/>
    <property type="match status" value="1"/>
</dbReference>
<dbReference type="STRING" id="469383.Cwoe_2471"/>
<name>D3F7N1_CONWI</name>
<dbReference type="PANTHER" id="PTHR42711">
    <property type="entry name" value="ABC TRANSPORTER ATP-BINDING PROTEIN"/>
    <property type="match status" value="1"/>
</dbReference>
<dbReference type="CDD" id="cd03230">
    <property type="entry name" value="ABC_DR_subfamily_A"/>
    <property type="match status" value="1"/>
</dbReference>
<dbReference type="HOGENOM" id="CLU_000604_1_2_11"/>